<gene>
    <name evidence="1" type="ORF">EDD42_0744</name>
</gene>
<evidence type="ECO:0000313" key="2">
    <source>
        <dbReference type="Proteomes" id="UP000266915"/>
    </source>
</evidence>
<dbReference type="RefSeq" id="WP_085511835.1">
    <property type="nucleotide sequence ID" value="NZ_FXAP01000003.1"/>
</dbReference>
<dbReference type="Gene3D" id="3.90.1140.10">
    <property type="entry name" value="Cyclic phosphodiesterase"/>
    <property type="match status" value="1"/>
</dbReference>
<dbReference type="EMBL" id="RKHL01000001">
    <property type="protein sequence ID" value="ROR80701.1"/>
    <property type="molecule type" value="Genomic_DNA"/>
</dbReference>
<comment type="caution">
    <text evidence="1">The sequence shown here is derived from an EMBL/GenBank/DDBJ whole genome shotgun (WGS) entry which is preliminary data.</text>
</comment>
<sequence>MRSVDLTFDEALEAAVRDRWQALLDLGISSLATHRGASNRPHVTLSAGEDLELTGRPAFAPFAVRLGAPLLFPRRSGAVLALTVIPSRELLELHGRVAGDVTGAFEHTRPGAWTPHVTLSRRVAGEQTAAALAGLRSLGDLPSGLVSGVRFWNGDTRTVTDLLSP</sequence>
<dbReference type="SUPFAM" id="SSF55144">
    <property type="entry name" value="LigT-like"/>
    <property type="match status" value="1"/>
</dbReference>
<protein>
    <submittedName>
        <fullName evidence="1">2'-5' RNA ligase superfamily protein</fullName>
    </submittedName>
</protein>
<keyword evidence="1" id="KW-0436">Ligase</keyword>
<keyword evidence="2" id="KW-1185">Reference proteome</keyword>
<dbReference type="Proteomes" id="UP000266915">
    <property type="component" value="Unassembled WGS sequence"/>
</dbReference>
<reference evidence="1 2" key="1">
    <citation type="submission" date="2018-11" db="EMBL/GenBank/DDBJ databases">
        <title>Sequencing the genomes of 1000 actinobacteria strains.</title>
        <authorList>
            <person name="Klenk H.-P."/>
        </authorList>
    </citation>
    <scope>NUCLEOTIDE SEQUENCE [LARGE SCALE GENOMIC DNA]</scope>
    <source>
        <strain evidence="1 2">DSM 14012</strain>
    </source>
</reference>
<dbReference type="GO" id="GO:0016874">
    <property type="term" value="F:ligase activity"/>
    <property type="evidence" value="ECO:0007669"/>
    <property type="project" value="UniProtKB-KW"/>
</dbReference>
<evidence type="ECO:0000313" key="1">
    <source>
        <dbReference type="EMBL" id="ROR80701.1"/>
    </source>
</evidence>
<dbReference type="InterPro" id="IPR009097">
    <property type="entry name" value="Cyclic_Pdiesterase"/>
</dbReference>
<proteinExistence type="predicted"/>
<dbReference type="AlphaFoldDB" id="A0A3N2BZN6"/>
<name>A0A3N2BZN6_9MICO</name>
<accession>A0A3N2BZN6</accession>
<dbReference type="Pfam" id="PF13563">
    <property type="entry name" value="2_5_RNA_ligase2"/>
    <property type="match status" value="1"/>
</dbReference>
<organism evidence="1 2">
    <name type="scientific">Plantibacter flavus</name>
    <dbReference type="NCBI Taxonomy" id="150123"/>
    <lineage>
        <taxon>Bacteria</taxon>
        <taxon>Bacillati</taxon>
        <taxon>Actinomycetota</taxon>
        <taxon>Actinomycetes</taxon>
        <taxon>Micrococcales</taxon>
        <taxon>Microbacteriaceae</taxon>
        <taxon>Plantibacter</taxon>
    </lineage>
</organism>